<feature type="domain" description="ZinT" evidence="4">
    <location>
        <begin position="48"/>
        <end position="214"/>
    </location>
</feature>
<dbReference type="InterPro" id="IPR012674">
    <property type="entry name" value="Calycin"/>
</dbReference>
<dbReference type="Gene3D" id="2.40.128.20">
    <property type="match status" value="1"/>
</dbReference>
<keyword evidence="6" id="KW-1185">Reference proteome</keyword>
<evidence type="ECO:0000256" key="2">
    <source>
        <dbReference type="ARBA" id="ARBA00022833"/>
    </source>
</evidence>
<dbReference type="EMBL" id="JBEPMA010000002">
    <property type="protein sequence ID" value="MET3616881.1"/>
    <property type="molecule type" value="Genomic_DNA"/>
</dbReference>
<dbReference type="SUPFAM" id="SSF50814">
    <property type="entry name" value="Lipocalins"/>
    <property type="match status" value="1"/>
</dbReference>
<dbReference type="RefSeq" id="WP_354366887.1">
    <property type="nucleotide sequence ID" value="NZ_JBEPMA010000002.1"/>
</dbReference>
<evidence type="ECO:0000313" key="6">
    <source>
        <dbReference type="Proteomes" id="UP001549162"/>
    </source>
</evidence>
<dbReference type="PROSITE" id="PS51257">
    <property type="entry name" value="PROKAR_LIPOPROTEIN"/>
    <property type="match status" value="1"/>
</dbReference>
<evidence type="ECO:0000259" key="4">
    <source>
        <dbReference type="Pfam" id="PF09223"/>
    </source>
</evidence>
<feature type="region of interest" description="Disordered" evidence="3">
    <location>
        <begin position="33"/>
        <end position="54"/>
    </location>
</feature>
<name>A0ABV2J7X8_9FIRM</name>
<evidence type="ECO:0000313" key="5">
    <source>
        <dbReference type="EMBL" id="MET3616881.1"/>
    </source>
</evidence>
<keyword evidence="1" id="KW-0732">Signal</keyword>
<proteinExistence type="predicted"/>
<feature type="compositionally biased region" description="Polar residues" evidence="3">
    <location>
        <begin position="33"/>
        <end position="50"/>
    </location>
</feature>
<comment type="caution">
    <text evidence="5">The sequence shown here is derived from an EMBL/GenBank/DDBJ whole genome shotgun (WGS) entry which is preliminary data.</text>
</comment>
<accession>A0ABV2J7X8</accession>
<sequence length="216" mass="24287">MNKKFRTSVAVFAMTSALLIGCNKNDSNDAAKNMNSKDNNAKVEQNVNTKASDEKMDEVALSDWEGEWNSIANYIDDEGLKGAYEEVAKRDNITENEAKSNFAKHVAVDFGAVKIDDESITFLSKPDGEEIDKANFKYVDKHAMEHGGKTLYWYEFSSDGKYPTILLMPVHGEDHMPHFHLRVGGSAKEMLAKDDWYPTFVSPTVTIDQVYEEVAE</sequence>
<protein>
    <submittedName>
        <fullName evidence="5">Zinc transport system substrate-binding protein</fullName>
    </submittedName>
</protein>
<evidence type="ECO:0000256" key="1">
    <source>
        <dbReference type="ARBA" id="ARBA00022729"/>
    </source>
</evidence>
<keyword evidence="2" id="KW-0862">Zinc</keyword>
<organism evidence="5 6">
    <name type="scientific">Peptoniphilus olsenii</name>
    <dbReference type="NCBI Taxonomy" id="411570"/>
    <lineage>
        <taxon>Bacteria</taxon>
        <taxon>Bacillati</taxon>
        <taxon>Bacillota</taxon>
        <taxon>Tissierellia</taxon>
        <taxon>Tissierellales</taxon>
        <taxon>Peptoniphilaceae</taxon>
        <taxon>Peptoniphilus</taxon>
    </lineage>
</organism>
<evidence type="ECO:0000256" key="3">
    <source>
        <dbReference type="SAM" id="MobiDB-lite"/>
    </source>
</evidence>
<dbReference type="Proteomes" id="UP001549162">
    <property type="component" value="Unassembled WGS sequence"/>
</dbReference>
<dbReference type="InterPro" id="IPR015304">
    <property type="entry name" value="ZinT_dom"/>
</dbReference>
<dbReference type="Pfam" id="PF09223">
    <property type="entry name" value="ZinT"/>
    <property type="match status" value="1"/>
</dbReference>
<gene>
    <name evidence="5" type="ORF">ABID14_000506</name>
</gene>
<reference evidence="5 6" key="1">
    <citation type="submission" date="2024-06" db="EMBL/GenBank/DDBJ databases">
        <title>Genomic Encyclopedia of Type Strains, Phase IV (KMG-IV): sequencing the most valuable type-strain genomes for metagenomic binning, comparative biology and taxonomic classification.</title>
        <authorList>
            <person name="Goeker M."/>
        </authorList>
    </citation>
    <scope>NUCLEOTIDE SEQUENCE [LARGE SCALE GENOMIC DNA]</scope>
    <source>
        <strain evidence="5 6">DSM 21460</strain>
    </source>
</reference>